<dbReference type="EMBL" id="JBHTCJ010000018">
    <property type="protein sequence ID" value="MFC7344684.1"/>
    <property type="molecule type" value="Genomic_DNA"/>
</dbReference>
<dbReference type="RefSeq" id="WP_380672701.1">
    <property type="nucleotide sequence ID" value="NZ_JBHTCJ010000018.1"/>
</dbReference>
<feature type="signal peptide" evidence="1">
    <location>
        <begin position="1"/>
        <end position="22"/>
    </location>
</feature>
<evidence type="ECO:0000313" key="2">
    <source>
        <dbReference type="EMBL" id="MFC7344684.1"/>
    </source>
</evidence>
<comment type="caution">
    <text evidence="2">The sequence shown here is derived from an EMBL/GenBank/DDBJ whole genome shotgun (WGS) entry which is preliminary data.</text>
</comment>
<reference evidence="3" key="1">
    <citation type="journal article" date="2019" name="Int. J. Syst. Evol. Microbiol.">
        <title>The Global Catalogue of Microorganisms (GCM) 10K type strain sequencing project: providing services to taxonomists for standard genome sequencing and annotation.</title>
        <authorList>
            <consortium name="The Broad Institute Genomics Platform"/>
            <consortium name="The Broad Institute Genome Sequencing Center for Infectious Disease"/>
            <person name="Wu L."/>
            <person name="Ma J."/>
        </authorList>
    </citation>
    <scope>NUCLEOTIDE SEQUENCE [LARGE SCALE GENOMIC DNA]</scope>
    <source>
        <strain evidence="3">WLHS5</strain>
    </source>
</reference>
<accession>A0ABW2LQ72</accession>
<feature type="chain" id="PRO_5047422398" evidence="1">
    <location>
        <begin position="23"/>
        <end position="65"/>
    </location>
</feature>
<gene>
    <name evidence="2" type="ORF">ACFQRI_25025</name>
</gene>
<sequence length="65" mass="6208">MRSSTDALAGAAIAGLALTGIAAPAAVATAPAPATIADVPPGQYEIRARIGGGTPQPIATAVRLS</sequence>
<keyword evidence="3" id="KW-1185">Reference proteome</keyword>
<proteinExistence type="predicted"/>
<protein>
    <submittedName>
        <fullName evidence="2">Uncharacterized protein</fullName>
    </submittedName>
</protein>
<organism evidence="2 3">
    <name type="scientific">Saccharopolyspora griseoalba</name>
    <dbReference type="NCBI Taxonomy" id="1431848"/>
    <lineage>
        <taxon>Bacteria</taxon>
        <taxon>Bacillati</taxon>
        <taxon>Actinomycetota</taxon>
        <taxon>Actinomycetes</taxon>
        <taxon>Pseudonocardiales</taxon>
        <taxon>Pseudonocardiaceae</taxon>
        <taxon>Saccharopolyspora</taxon>
    </lineage>
</organism>
<keyword evidence="1" id="KW-0732">Signal</keyword>
<evidence type="ECO:0000313" key="3">
    <source>
        <dbReference type="Proteomes" id="UP001596504"/>
    </source>
</evidence>
<evidence type="ECO:0000256" key="1">
    <source>
        <dbReference type="SAM" id="SignalP"/>
    </source>
</evidence>
<dbReference type="Proteomes" id="UP001596504">
    <property type="component" value="Unassembled WGS sequence"/>
</dbReference>
<name>A0ABW2LQ72_9PSEU</name>